<keyword evidence="2" id="KW-1185">Reference proteome</keyword>
<dbReference type="Gene3D" id="3.30.460.10">
    <property type="entry name" value="Beta Polymerase, domain 2"/>
    <property type="match status" value="1"/>
</dbReference>
<comment type="caution">
    <text evidence="1">The sequence shown here is derived from an EMBL/GenBank/DDBJ whole genome shotgun (WGS) entry which is preliminary data.</text>
</comment>
<reference evidence="1" key="1">
    <citation type="journal article" date="2014" name="Int. J. Syst. Evol. Microbiol.">
        <title>Complete genome sequence of Corynebacterium casei LMG S-19264T (=DSM 44701T), isolated from a smear-ripened cheese.</title>
        <authorList>
            <consortium name="US DOE Joint Genome Institute (JGI-PGF)"/>
            <person name="Walter F."/>
            <person name="Albersmeier A."/>
            <person name="Kalinowski J."/>
            <person name="Ruckert C."/>
        </authorList>
    </citation>
    <scope>NUCLEOTIDE SEQUENCE</scope>
    <source>
        <strain evidence="1">CGMCC 4.7398</strain>
    </source>
</reference>
<gene>
    <name evidence="1" type="ORF">GCM10017772_02900</name>
</gene>
<dbReference type="EMBL" id="BNAS01000001">
    <property type="protein sequence ID" value="GHH65160.1"/>
    <property type="molecule type" value="Genomic_DNA"/>
</dbReference>
<organism evidence="1 2">
    <name type="scientific">Promicromonospora soli</name>
    <dbReference type="NCBI Taxonomy" id="2035533"/>
    <lineage>
        <taxon>Bacteria</taxon>
        <taxon>Bacillati</taxon>
        <taxon>Actinomycetota</taxon>
        <taxon>Actinomycetes</taxon>
        <taxon>Micrococcales</taxon>
        <taxon>Promicromonosporaceae</taxon>
        <taxon>Promicromonospora</taxon>
    </lineage>
</organism>
<dbReference type="AlphaFoldDB" id="A0A919KMX9"/>
<accession>A0A919KMX9</accession>
<dbReference type="InterPro" id="IPR043519">
    <property type="entry name" value="NT_sf"/>
</dbReference>
<evidence type="ECO:0008006" key="3">
    <source>
        <dbReference type="Google" id="ProtNLM"/>
    </source>
</evidence>
<sequence length="249" mass="26774">MMFTSDTREALREMLVAAARADDAVAAAALVGSGATGREDEWSDIDLVLRIAADGEPADVAARWTETMYTTHGAVHHLDVVAGGVLYRVFLLAGSLQVDVSFWPYERFGETGPGFRLLFGDTNPPAHLPPPGPERLIGMAWLHALHARSAIARGRHWQAVSMLDGVREQLVSLACLRHGLNPHQGRGVDDLPAAELDALARVRAAAVGPVELRKAHDAAVRAIGDEAARHDAALAGRLTGVLEELRRTR</sequence>
<evidence type="ECO:0000313" key="2">
    <source>
        <dbReference type="Proteomes" id="UP000627369"/>
    </source>
</evidence>
<protein>
    <recommendedName>
        <fullName evidence="3">Nucleotidyltransferase-like protein</fullName>
    </recommendedName>
</protein>
<dbReference type="SUPFAM" id="SSF81301">
    <property type="entry name" value="Nucleotidyltransferase"/>
    <property type="match status" value="1"/>
</dbReference>
<reference evidence="1" key="2">
    <citation type="submission" date="2020-09" db="EMBL/GenBank/DDBJ databases">
        <authorList>
            <person name="Sun Q."/>
            <person name="Zhou Y."/>
        </authorList>
    </citation>
    <scope>NUCLEOTIDE SEQUENCE</scope>
    <source>
        <strain evidence="1">CGMCC 4.7398</strain>
    </source>
</reference>
<evidence type="ECO:0000313" key="1">
    <source>
        <dbReference type="EMBL" id="GHH65160.1"/>
    </source>
</evidence>
<name>A0A919KMX9_9MICO</name>
<dbReference type="Proteomes" id="UP000627369">
    <property type="component" value="Unassembled WGS sequence"/>
</dbReference>
<proteinExistence type="predicted"/>